<reference evidence="5" key="1">
    <citation type="journal article" date="2005" name="Appl. Environ. Microbiol.">
        <title>Metagenomic analysis reveals diverse polyketide synthase gene clusters in microorganisms associated with the marine sponge Discodermia dissoluta.</title>
        <authorList>
            <person name="Schirmer A."/>
            <person name="Gadkari R."/>
            <person name="Reeves C.D."/>
            <person name="Ibrahim F."/>
            <person name="DeLong E.F."/>
            <person name="Hutchinson C.R."/>
        </authorList>
    </citation>
    <scope>NUCLEOTIDE SEQUENCE</scope>
</reference>
<sequence length="432" mass="44873">MTCMDGCRKGPVTGVPPRDVVVIGMGIRTALGTGVSVFTDALWSGTSGISHGAHDGLGVAARVGGLDFVPSLAAMGLEDELAARARRAASRAPRAAQVSIIATLEAWGTMGRAAREIEPRHVHLVVGGSNLELLHTYQMHEKFLAAPEYVPARYALTWMDTHLVGVVSEVLQLRGEGLTVGGASASGNVALIEGQRRVASGRCEVCVILGPMTDLSPVELRALQHTGALGGIRDDVGAAEACRPFDQGRDGFIYGQGAACVILASRECAEALGVTVDGRILGGAMCLDGNHLSDPSAEGERRAMQLALEDAGIGADDVDYVNAHATSSVLGDMTELQALDEVFQGGSRPVWVNGTKSFTGHCLSAAAVVEAVGVLVQLKQGFLHRNLNLTSPLDTRCQLVGTSTKEVSCRLALSNAFGFGGINTSVVIGAAL</sequence>
<accession>Q49HJ9</accession>
<keyword evidence="2 3" id="KW-0808">Transferase</keyword>
<comment type="similarity">
    <text evidence="1 3">Belongs to the thiolase-like superfamily. Beta-ketoacyl-ACP synthases family.</text>
</comment>
<dbReference type="InterPro" id="IPR014031">
    <property type="entry name" value="Ketoacyl_synth_C"/>
</dbReference>
<dbReference type="EMBL" id="AY907538">
    <property type="protein sequence ID" value="AAY00038.1"/>
    <property type="molecule type" value="Genomic_DNA"/>
</dbReference>
<evidence type="ECO:0000313" key="5">
    <source>
        <dbReference type="EMBL" id="AAY00038.1"/>
    </source>
</evidence>
<dbReference type="GO" id="GO:0006633">
    <property type="term" value="P:fatty acid biosynthetic process"/>
    <property type="evidence" value="ECO:0007669"/>
    <property type="project" value="TreeGrafter"/>
</dbReference>
<dbReference type="GO" id="GO:0004315">
    <property type="term" value="F:3-oxoacyl-[acyl-carrier-protein] synthase activity"/>
    <property type="evidence" value="ECO:0007669"/>
    <property type="project" value="TreeGrafter"/>
</dbReference>
<dbReference type="PROSITE" id="PS52004">
    <property type="entry name" value="KS3_2"/>
    <property type="match status" value="1"/>
</dbReference>
<proteinExistence type="inferred from homology"/>
<dbReference type="GO" id="GO:0005829">
    <property type="term" value="C:cytosol"/>
    <property type="evidence" value="ECO:0007669"/>
    <property type="project" value="TreeGrafter"/>
</dbReference>
<dbReference type="Pfam" id="PF02801">
    <property type="entry name" value="Ketoacyl-synt_C"/>
    <property type="match status" value="1"/>
</dbReference>
<dbReference type="InterPro" id="IPR000794">
    <property type="entry name" value="Beta-ketoacyl_synthase"/>
</dbReference>
<dbReference type="AlphaFoldDB" id="Q49HJ9"/>
<feature type="domain" description="Ketosynthase family 3 (KS3)" evidence="4">
    <location>
        <begin position="17"/>
        <end position="430"/>
    </location>
</feature>
<protein>
    <submittedName>
        <fullName evidence="5">3-oxoacyl ACP synthase</fullName>
    </submittedName>
</protein>
<dbReference type="InterPro" id="IPR020841">
    <property type="entry name" value="PKS_Beta-ketoAc_synthase_dom"/>
</dbReference>
<evidence type="ECO:0000259" key="4">
    <source>
        <dbReference type="PROSITE" id="PS52004"/>
    </source>
</evidence>
<dbReference type="SUPFAM" id="SSF53901">
    <property type="entry name" value="Thiolase-like"/>
    <property type="match status" value="2"/>
</dbReference>
<dbReference type="InterPro" id="IPR016039">
    <property type="entry name" value="Thiolase-like"/>
</dbReference>
<dbReference type="Gene3D" id="3.40.47.10">
    <property type="match status" value="1"/>
</dbReference>
<dbReference type="PANTHER" id="PTHR11712">
    <property type="entry name" value="POLYKETIDE SYNTHASE-RELATED"/>
    <property type="match status" value="1"/>
</dbReference>
<dbReference type="SMART" id="SM00825">
    <property type="entry name" value="PKS_KS"/>
    <property type="match status" value="1"/>
</dbReference>
<dbReference type="Pfam" id="PF00109">
    <property type="entry name" value="ketoacyl-synt"/>
    <property type="match status" value="1"/>
</dbReference>
<dbReference type="InterPro" id="IPR014030">
    <property type="entry name" value="Ketoacyl_synth_N"/>
</dbReference>
<evidence type="ECO:0000256" key="1">
    <source>
        <dbReference type="ARBA" id="ARBA00008467"/>
    </source>
</evidence>
<evidence type="ECO:0000256" key="3">
    <source>
        <dbReference type="RuleBase" id="RU003694"/>
    </source>
</evidence>
<organism evidence="5">
    <name type="scientific">uncultured bacterial symbiont of Discodermia dissoluta</name>
    <dbReference type="NCBI Taxonomy" id="323654"/>
    <lineage>
        <taxon>Bacteria</taxon>
        <taxon>environmental samples</taxon>
    </lineage>
</organism>
<dbReference type="PANTHER" id="PTHR11712:SF336">
    <property type="entry name" value="3-OXOACYL-[ACYL-CARRIER-PROTEIN] SYNTHASE, MITOCHONDRIAL"/>
    <property type="match status" value="1"/>
</dbReference>
<name>Q49HJ9_9BACT</name>
<evidence type="ECO:0000256" key="2">
    <source>
        <dbReference type="ARBA" id="ARBA00022679"/>
    </source>
</evidence>